<organism evidence="7 9">
    <name type="scientific">Parambassis ranga</name>
    <name type="common">Indian glassy fish</name>
    <dbReference type="NCBI Taxonomy" id="210632"/>
    <lineage>
        <taxon>Eukaryota</taxon>
        <taxon>Metazoa</taxon>
        <taxon>Chordata</taxon>
        <taxon>Craniata</taxon>
        <taxon>Vertebrata</taxon>
        <taxon>Euteleostomi</taxon>
        <taxon>Actinopterygii</taxon>
        <taxon>Neopterygii</taxon>
        <taxon>Teleostei</taxon>
        <taxon>Neoteleostei</taxon>
        <taxon>Acanthomorphata</taxon>
        <taxon>Ovalentaria</taxon>
        <taxon>Ambassidae</taxon>
        <taxon>Parambassis</taxon>
    </lineage>
</organism>
<evidence type="ECO:0000256" key="2">
    <source>
        <dbReference type="ARBA" id="ARBA00022741"/>
    </source>
</evidence>
<dbReference type="InterPro" id="IPR011009">
    <property type="entry name" value="Kinase-like_dom_sf"/>
</dbReference>
<feature type="region of interest" description="Disordered" evidence="5">
    <location>
        <begin position="419"/>
        <end position="440"/>
    </location>
</feature>
<gene>
    <name evidence="8 9" type="primary">map3k8</name>
</gene>
<evidence type="ECO:0000256" key="3">
    <source>
        <dbReference type="ARBA" id="ARBA00022777"/>
    </source>
</evidence>
<dbReference type="PANTHER" id="PTHR48016">
    <property type="entry name" value="MAP KINASE KINASE KINASE SSK2-RELATED-RELATED"/>
    <property type="match status" value="1"/>
</dbReference>
<evidence type="ECO:0000259" key="6">
    <source>
        <dbReference type="PROSITE" id="PS50011"/>
    </source>
</evidence>
<dbReference type="GO" id="GO:0005524">
    <property type="term" value="F:ATP binding"/>
    <property type="evidence" value="ECO:0007669"/>
    <property type="project" value="UniProtKB-KW"/>
</dbReference>
<dbReference type="Proteomes" id="UP000515145">
    <property type="component" value="Chromosome 20"/>
</dbReference>
<evidence type="ECO:0000256" key="1">
    <source>
        <dbReference type="ARBA" id="ARBA00022679"/>
    </source>
</evidence>
<evidence type="ECO:0000313" key="9">
    <source>
        <dbReference type="RefSeq" id="XP_028288541.1"/>
    </source>
</evidence>
<evidence type="ECO:0000256" key="4">
    <source>
        <dbReference type="ARBA" id="ARBA00022840"/>
    </source>
</evidence>
<feature type="domain" description="Protein kinase" evidence="6">
    <location>
        <begin position="143"/>
        <end position="394"/>
    </location>
</feature>
<dbReference type="AlphaFoldDB" id="A0A6P7KMA4"/>
<dbReference type="InterPro" id="IPR008271">
    <property type="entry name" value="Ser/Thr_kinase_AS"/>
</dbReference>
<dbReference type="RefSeq" id="XP_028288541.1">
    <property type="nucleotide sequence ID" value="XM_028432740.1"/>
</dbReference>
<dbReference type="InterPro" id="IPR050538">
    <property type="entry name" value="MAP_kinase_kinase_kinase"/>
</dbReference>
<name>A0A6P7KMA4_9TELE</name>
<dbReference type="PROSITE" id="PS50011">
    <property type="entry name" value="PROTEIN_KINASE_DOM"/>
    <property type="match status" value="1"/>
</dbReference>
<accession>A0A6P7KMA4</accession>
<dbReference type="CTD" id="1326"/>
<keyword evidence="1" id="KW-0808">Transferase</keyword>
<keyword evidence="7" id="KW-1185">Reference proteome</keyword>
<dbReference type="FunFam" id="1.10.510.10:FF:000327">
    <property type="entry name" value="Mitogen-activated protein kinase kinase kinase 8"/>
    <property type="match status" value="1"/>
</dbReference>
<evidence type="ECO:0000313" key="7">
    <source>
        <dbReference type="Proteomes" id="UP000515145"/>
    </source>
</evidence>
<evidence type="ECO:0000256" key="5">
    <source>
        <dbReference type="SAM" id="MobiDB-lite"/>
    </source>
</evidence>
<dbReference type="Gene3D" id="1.10.510.10">
    <property type="entry name" value="Transferase(Phosphotransferase) domain 1"/>
    <property type="match status" value="1"/>
</dbReference>
<keyword evidence="3 8" id="KW-0418">Kinase</keyword>
<proteinExistence type="predicted"/>
<dbReference type="InterPro" id="IPR000719">
    <property type="entry name" value="Prot_kinase_dom"/>
</dbReference>
<protein>
    <submittedName>
        <fullName evidence="8 9">Mitogen-activated protein kinase kinase kinase 8</fullName>
    </submittedName>
</protein>
<dbReference type="Gene3D" id="3.30.200.20">
    <property type="entry name" value="Phosphorylase Kinase, domain 1"/>
    <property type="match status" value="1"/>
</dbReference>
<sequence length="471" mass="53481">MDYKYDTGIELLLAHMNVEDILSAAETLYQLEEEEEEEESLLFEEEEGLSQEEMDENEEAGELVGLGSEQKDFADKVGSVRYGAVSDLLSFVNLLSTMQAAPLQQLPEEMGVLLNKKYMAVKKGRYQINMDVLLFPWKLTYKNHGSGLVPKGSFGKVHLAQDITTRKRMACKLIPLENFKAAEVEFQARYHHENIAELYGALLWDQNVHLFMEAGEGGSVLEKLESCGPMREFEIIWVTKQVLRGLEYLHSKNVIHHDIKPSNIVLMSDKAVLVDFGLAVQMTDEDVYIPRDMRGTEMYMSPELVLCRGHSTKTDIYSLGTTIIHMQTGSPPWVRRYPRTAYPSYLYIIHKQAPPLEDIAEDCSLTMRSFLERALERNPALRSSAAELLKDEAINPPREDQPRCWSLDSALEEVTHTMLRQQSQHHDTTQESSLYSEDSGHMRRKGSLYIDLGALSGYCKLVTGPPTSEYG</sequence>
<dbReference type="Pfam" id="PF00069">
    <property type="entry name" value="Pkinase"/>
    <property type="match status" value="1"/>
</dbReference>
<dbReference type="GO" id="GO:0004672">
    <property type="term" value="F:protein kinase activity"/>
    <property type="evidence" value="ECO:0007669"/>
    <property type="project" value="InterPro"/>
</dbReference>
<dbReference type="OrthoDB" id="8693905at2759"/>
<dbReference type="SUPFAM" id="SSF56112">
    <property type="entry name" value="Protein kinase-like (PK-like)"/>
    <property type="match status" value="1"/>
</dbReference>
<dbReference type="PANTHER" id="PTHR48016:SF31">
    <property type="entry name" value="MITOGEN-ACTIVATED PROTEIN KINASE KINASE KINASE 8"/>
    <property type="match status" value="1"/>
</dbReference>
<dbReference type="SMART" id="SM00220">
    <property type="entry name" value="S_TKc"/>
    <property type="match status" value="1"/>
</dbReference>
<feature type="region of interest" description="Disordered" evidence="5">
    <location>
        <begin position="33"/>
        <end position="60"/>
    </location>
</feature>
<keyword evidence="4" id="KW-0067">ATP-binding</keyword>
<dbReference type="GO" id="GO:0035556">
    <property type="term" value="P:intracellular signal transduction"/>
    <property type="evidence" value="ECO:0007669"/>
    <property type="project" value="UniProtKB-ARBA"/>
</dbReference>
<reference evidence="8 9" key="1">
    <citation type="submission" date="2025-04" db="UniProtKB">
        <authorList>
            <consortium name="RefSeq"/>
        </authorList>
    </citation>
    <scope>IDENTIFICATION</scope>
</reference>
<keyword evidence="2" id="KW-0547">Nucleotide-binding</keyword>
<dbReference type="GeneID" id="114453082"/>
<dbReference type="RefSeq" id="XP_028288540.1">
    <property type="nucleotide sequence ID" value="XM_028432739.1"/>
</dbReference>
<dbReference type="PROSITE" id="PS00108">
    <property type="entry name" value="PROTEIN_KINASE_ST"/>
    <property type="match status" value="1"/>
</dbReference>
<evidence type="ECO:0000313" key="8">
    <source>
        <dbReference type="RefSeq" id="XP_028288540.1"/>
    </source>
</evidence>